<dbReference type="EMBL" id="GL378324">
    <property type="protein sequence ID" value="EFJ52428.1"/>
    <property type="molecule type" value="Genomic_DNA"/>
</dbReference>
<dbReference type="GeneID" id="9617572"/>
<dbReference type="OrthoDB" id="555454at2759"/>
<evidence type="ECO:0000313" key="2">
    <source>
        <dbReference type="Proteomes" id="UP000001058"/>
    </source>
</evidence>
<reference evidence="1 2" key="1">
    <citation type="journal article" date="2010" name="Science">
        <title>Genomic analysis of organismal complexity in the multicellular green alga Volvox carteri.</title>
        <authorList>
            <person name="Prochnik S.E."/>
            <person name="Umen J."/>
            <person name="Nedelcu A.M."/>
            <person name="Hallmann A."/>
            <person name="Miller S.M."/>
            <person name="Nishii I."/>
            <person name="Ferris P."/>
            <person name="Kuo A."/>
            <person name="Mitros T."/>
            <person name="Fritz-Laylin L.K."/>
            <person name="Hellsten U."/>
            <person name="Chapman J."/>
            <person name="Simakov O."/>
            <person name="Rensing S.A."/>
            <person name="Terry A."/>
            <person name="Pangilinan J."/>
            <person name="Kapitonov V."/>
            <person name="Jurka J."/>
            <person name="Salamov A."/>
            <person name="Shapiro H."/>
            <person name="Schmutz J."/>
            <person name="Grimwood J."/>
            <person name="Lindquist E."/>
            <person name="Lucas S."/>
            <person name="Grigoriev I.V."/>
            <person name="Schmitt R."/>
            <person name="Kirk D."/>
            <person name="Rokhsar D.S."/>
        </authorList>
    </citation>
    <scope>NUCLEOTIDE SEQUENCE [LARGE SCALE GENOMIC DNA]</scope>
    <source>
        <strain evidence="2">f. Nagariensis / Eve</strain>
    </source>
</reference>
<protein>
    <submittedName>
        <fullName evidence="1">Uncharacterized protein</fullName>
    </submittedName>
</protein>
<name>D8TJT8_VOLCA</name>
<accession>D8TJT8</accession>
<gene>
    <name evidence="1" type="ORF">VOLCADRAFT_86865</name>
</gene>
<organism evidence="2">
    <name type="scientific">Volvox carteri f. nagariensis</name>
    <dbReference type="NCBI Taxonomy" id="3068"/>
    <lineage>
        <taxon>Eukaryota</taxon>
        <taxon>Viridiplantae</taxon>
        <taxon>Chlorophyta</taxon>
        <taxon>core chlorophytes</taxon>
        <taxon>Chlorophyceae</taxon>
        <taxon>CS clade</taxon>
        <taxon>Chlamydomonadales</taxon>
        <taxon>Volvocaceae</taxon>
        <taxon>Volvox</taxon>
    </lineage>
</organism>
<dbReference type="InParanoid" id="D8TJT8"/>
<dbReference type="AlphaFoldDB" id="D8TJT8"/>
<evidence type="ECO:0000313" key="1">
    <source>
        <dbReference type="EMBL" id="EFJ52428.1"/>
    </source>
</evidence>
<dbReference type="Proteomes" id="UP000001058">
    <property type="component" value="Unassembled WGS sequence"/>
</dbReference>
<sequence>MMPKNEARKYRDDFLAQHDAKPASTFLYNITAAIHEGDMPDRATATHAEVMQLWIAAAGSLRADTAIELVYDYGMDAGTVLKAVDAKDPPLFKQPLAQMCPVVLRE</sequence>
<dbReference type="KEGG" id="vcn:VOLCADRAFT_86865"/>
<proteinExistence type="predicted"/>
<keyword evidence="2" id="KW-1185">Reference proteome</keyword>
<dbReference type="RefSeq" id="XP_002946501.1">
    <property type="nucleotide sequence ID" value="XM_002946455.1"/>
</dbReference>